<dbReference type="Proteomes" id="UP000092461">
    <property type="component" value="Unassembled WGS sequence"/>
</dbReference>
<evidence type="ECO:0000256" key="4">
    <source>
        <dbReference type="ARBA" id="ARBA00022895"/>
    </source>
</evidence>
<feature type="compositionally biased region" description="Polar residues" evidence="7">
    <location>
        <begin position="861"/>
        <end position="879"/>
    </location>
</feature>
<feature type="compositionally biased region" description="Acidic residues" evidence="7">
    <location>
        <begin position="1321"/>
        <end position="1335"/>
    </location>
</feature>
<feature type="compositionally biased region" description="Basic and acidic residues" evidence="7">
    <location>
        <begin position="1392"/>
        <end position="1408"/>
    </location>
</feature>
<keyword evidence="3" id="KW-0158">Chromosome</keyword>
<evidence type="ECO:0000256" key="5">
    <source>
        <dbReference type="ARBA" id="ARBA00023242"/>
    </source>
</evidence>
<feature type="region of interest" description="Disordered" evidence="7">
    <location>
        <begin position="1367"/>
        <end position="1408"/>
    </location>
</feature>
<evidence type="ECO:0000256" key="7">
    <source>
        <dbReference type="SAM" id="MobiDB-lite"/>
    </source>
</evidence>
<name>A0A1B0CY85_LUTLO</name>
<feature type="compositionally biased region" description="Basic and acidic residues" evidence="7">
    <location>
        <begin position="639"/>
        <end position="659"/>
    </location>
</feature>
<organism evidence="9 10">
    <name type="scientific">Lutzomyia longipalpis</name>
    <name type="common">Sand fly</name>
    <dbReference type="NCBI Taxonomy" id="7200"/>
    <lineage>
        <taxon>Eukaryota</taxon>
        <taxon>Metazoa</taxon>
        <taxon>Ecdysozoa</taxon>
        <taxon>Arthropoda</taxon>
        <taxon>Hexapoda</taxon>
        <taxon>Insecta</taxon>
        <taxon>Pterygota</taxon>
        <taxon>Neoptera</taxon>
        <taxon>Endopterygota</taxon>
        <taxon>Diptera</taxon>
        <taxon>Nematocera</taxon>
        <taxon>Psychodoidea</taxon>
        <taxon>Psychodidae</taxon>
        <taxon>Lutzomyia</taxon>
        <taxon>Lutzomyia</taxon>
    </lineage>
</organism>
<dbReference type="GO" id="GO:0005634">
    <property type="term" value="C:nucleus"/>
    <property type="evidence" value="ECO:0007669"/>
    <property type="project" value="UniProtKB-SubCell"/>
</dbReference>
<keyword evidence="4" id="KW-0779">Telomere</keyword>
<evidence type="ECO:0000256" key="6">
    <source>
        <dbReference type="ARBA" id="ARBA00023306"/>
    </source>
</evidence>
<comment type="subcellular location">
    <subcellularLocation>
        <location evidence="2">Chromosome</location>
        <location evidence="2">Telomere</location>
    </subcellularLocation>
    <subcellularLocation>
        <location evidence="1">Nucleus</location>
    </subcellularLocation>
</comment>
<dbReference type="GO" id="GO:0000723">
    <property type="term" value="P:telomere maintenance"/>
    <property type="evidence" value="ECO:0007669"/>
    <property type="project" value="TreeGrafter"/>
</dbReference>
<protein>
    <recommendedName>
        <fullName evidence="8">Telomere-associated protein Rif1 N-terminal domain-containing protein</fullName>
    </recommendedName>
</protein>
<dbReference type="SUPFAM" id="SSF48371">
    <property type="entry name" value="ARM repeat"/>
    <property type="match status" value="1"/>
</dbReference>
<feature type="region of interest" description="Disordered" evidence="7">
    <location>
        <begin position="574"/>
        <end position="704"/>
    </location>
</feature>
<keyword evidence="6" id="KW-0131">Cell cycle</keyword>
<dbReference type="PANTHER" id="PTHR22928">
    <property type="entry name" value="TELOMERE-ASSOCIATED PROTEIN RIF1"/>
    <property type="match status" value="1"/>
</dbReference>
<feature type="compositionally biased region" description="Basic and acidic residues" evidence="7">
    <location>
        <begin position="764"/>
        <end position="787"/>
    </location>
</feature>
<dbReference type="PANTHER" id="PTHR22928:SF3">
    <property type="entry name" value="TELOMERE-ASSOCIATED PROTEIN RIF1"/>
    <property type="match status" value="1"/>
</dbReference>
<evidence type="ECO:0000256" key="1">
    <source>
        <dbReference type="ARBA" id="ARBA00004123"/>
    </source>
</evidence>
<feature type="domain" description="Telomere-associated protein Rif1 N-terminal" evidence="8">
    <location>
        <begin position="118"/>
        <end position="237"/>
    </location>
</feature>
<feature type="region of interest" description="Disordered" evidence="7">
    <location>
        <begin position="965"/>
        <end position="1050"/>
    </location>
</feature>
<keyword evidence="10" id="KW-1185">Reference proteome</keyword>
<feature type="compositionally biased region" description="Basic and acidic residues" evidence="7">
    <location>
        <begin position="988"/>
        <end position="1009"/>
    </location>
</feature>
<keyword evidence="5" id="KW-0539">Nucleus</keyword>
<dbReference type="EMBL" id="AJWK01035581">
    <property type="status" value="NOT_ANNOTATED_CDS"/>
    <property type="molecule type" value="Genomic_DNA"/>
</dbReference>
<dbReference type="Pfam" id="PF12231">
    <property type="entry name" value="Rif1_N"/>
    <property type="match status" value="1"/>
</dbReference>
<feature type="compositionally biased region" description="Polar residues" evidence="7">
    <location>
        <begin position="747"/>
        <end position="763"/>
    </location>
</feature>
<evidence type="ECO:0000259" key="8">
    <source>
        <dbReference type="Pfam" id="PF12231"/>
    </source>
</evidence>
<dbReference type="EMBL" id="AJWK01035580">
    <property type="status" value="NOT_ANNOTATED_CDS"/>
    <property type="molecule type" value="Genomic_DNA"/>
</dbReference>
<dbReference type="VEuPathDB" id="VectorBase:LLONM1_002753"/>
<feature type="region of interest" description="Disordered" evidence="7">
    <location>
        <begin position="1153"/>
        <end position="1223"/>
    </location>
</feature>
<evidence type="ECO:0000313" key="10">
    <source>
        <dbReference type="Proteomes" id="UP000092461"/>
    </source>
</evidence>
<feature type="compositionally biased region" description="Polar residues" evidence="7">
    <location>
        <begin position="661"/>
        <end position="683"/>
    </location>
</feature>
<sequence length="1482" mass="168737">MQKNMEIGEKTHPETSFFVNGINVEEIVGVFEELRRANEKGDKASQVDVLERIQKHLGNKHIFNELSSEGIHFVLDQIVPLLSSEDGNVCWEAQGTLQKLLLFMRKTHVTPEIKTLAITMSKAIIAKLEKMCDQENSRWYGIWCLWIQMLIKVLIPPKEFSSINCVLKVVEKAFKNKNIDIRTQSFICWKTFLEVLVEEDQLFGNKINLISMPLCYTTFFNNPLAEIKFNTWWYFLCHTKGKIQKENYVIFSSFLKFCFEPYTTIQNGLMITKTTYVSPGKKISALRVKVICALIHMLGPANEATKVSWKKCDLPQGIEGIIDENIFRAIETEVILSCQEATLMLRMFSDMQSPFSVCRNLWKNLMRLLPKEDTLKSLKLLCDVLNVFRMECEKDARVQYYLQIVLQEVTSFDYGKCFDAPEQKLLLLEIFQCLTNFLFNAPPEILWVEFLEVIAKFFFQICSKSKHENMYENILNIIVKVNVRQLMNPRAFYIFFAAFAKYIRAHQKFLEPKEKPKFRDTVCETLFTWAAGNYSQYPSKSDFLKDWGPIGDKMYKRAEDIPALYNDLTGDSMPAHPAMLQSESNSVVDATQSSTSTNDREAAKKSRILRELERLKTDTIEGQRGVLPSRSERRKAKSKDREIAKEPEKAEKNPSEVEKISSPTPKATESPSEISKVNGQLGNQLHDHMYSMQKTPPKKAKITSATIEVKDEAFEEFDKMYKRAEDIPALYNDLTGDSMPAHPAMLQSESNSVVDATQSSTSTNDREAAKKSRILRELERLKTDTVEGQRGVLPSRSERRKAKSKDREKSRGSSKDSRETSVERRGTSKDVREASKDSRKSLKVAKEPEKAEKNPSEVEKISSTTPKATESPSEISKVNGQVRGEKRTMRRSSVEDQEEAENDRDGELSFLGKISNTPPKLGNQLHDHMYSMQKTPPKKAKITSATIEVKDEAFEEFVSQMLRREMEGTSQDETGCEEQVNIDNGEDINERSLELNLREQSEKTPEKMCLEVPPSSQQSVKSFGREPTGTQNLFSDTPEESLRNAPQNDLSHADTQVQTPFDETANNSLSESLIVNKQTPIVIDDDLPEILIEDNKDNIVDSQQDTLIQSQQDTLIESQQNTVICPQQNNLNESQKEREKSSNPNSLLKAKYRVTQNTGELTPKHTPLPRGWIKGKDSSQVDHSTPVVSPKFTSRAAQMLSMTASSPSTSKQEDLSAKKPPLPTVQIPKDFFRFSAVAPPLDATPKLGILKRKRETNLNDSDMSSKKRRIHFHDPPVTRTKEYILEESEKAEKLKVNASPIPIATHRANLLMDSPPQAESGENDGNDSDWEDLDEDVPVNPIPMSVPPDSHPKVSATIVKPLRQYGPKKKEKHLKIATEPSGIDAGESSSSRIEENDKTPDRTEEREESKLFFYSDQEAFQYVYDNMKDKFLDAILEEANESPMQFIQQLLCLKKFKEKVHSLSSVETIELMMNGILQFLKN</sequence>
<evidence type="ECO:0000256" key="2">
    <source>
        <dbReference type="ARBA" id="ARBA00004574"/>
    </source>
</evidence>
<dbReference type="VEuPathDB" id="VectorBase:LLOJ010084"/>
<accession>A0A1B0CY85</accession>
<dbReference type="InterPro" id="IPR016024">
    <property type="entry name" value="ARM-type_fold"/>
</dbReference>
<evidence type="ECO:0000313" key="9">
    <source>
        <dbReference type="EnsemblMetazoa" id="LLOJ010084-PA"/>
    </source>
</evidence>
<feature type="compositionally biased region" description="Basic and acidic residues" evidence="7">
    <location>
        <begin position="805"/>
        <end position="860"/>
    </location>
</feature>
<feature type="compositionally biased region" description="Polar residues" evidence="7">
    <location>
        <begin position="1181"/>
        <end position="1210"/>
    </location>
</feature>
<dbReference type="InterPro" id="IPR022031">
    <property type="entry name" value="Rif1_N"/>
</dbReference>
<feature type="compositionally biased region" description="Polar residues" evidence="7">
    <location>
        <begin position="581"/>
        <end position="597"/>
    </location>
</feature>
<evidence type="ECO:0000256" key="3">
    <source>
        <dbReference type="ARBA" id="ARBA00022454"/>
    </source>
</evidence>
<dbReference type="EnsemblMetazoa" id="LLOJ010084-RA">
    <property type="protein sequence ID" value="LLOJ010084-PA"/>
    <property type="gene ID" value="LLOJ010084"/>
</dbReference>
<feature type="compositionally biased region" description="Basic and acidic residues" evidence="7">
    <location>
        <begin position="598"/>
        <end position="621"/>
    </location>
</feature>
<feature type="region of interest" description="Disordered" evidence="7">
    <location>
        <begin position="1129"/>
        <end position="1148"/>
    </location>
</feature>
<proteinExistence type="predicted"/>
<feature type="region of interest" description="Disordered" evidence="7">
    <location>
        <begin position="1309"/>
        <end position="1335"/>
    </location>
</feature>
<reference evidence="9" key="1">
    <citation type="submission" date="2020-05" db="UniProtKB">
        <authorList>
            <consortium name="EnsemblMetazoa"/>
        </authorList>
    </citation>
    <scope>IDENTIFICATION</scope>
    <source>
        <strain evidence="9">Jacobina</strain>
    </source>
</reference>
<feature type="region of interest" description="Disordered" evidence="7">
    <location>
        <begin position="734"/>
        <end position="925"/>
    </location>
</feature>
<feature type="compositionally biased region" description="Acidic residues" evidence="7">
    <location>
        <begin position="895"/>
        <end position="904"/>
    </location>
</feature>
<dbReference type="GO" id="GO:0140445">
    <property type="term" value="C:chromosome, telomeric repeat region"/>
    <property type="evidence" value="ECO:0007669"/>
    <property type="project" value="TreeGrafter"/>
</dbReference>